<sequence length="322" mass="36804">MSSQTASTSHKYDFMVPLSVHYNVDFRLPFEDIFYSIRRCREERAILEQMLNSPTSSENHKYDFMAPLSDHCDIDLRLPFEDIYNSIRCREERNLSDSDLIPPSKSLPLSKFSIGVGHKEAGQLWSTRPHTEAASNGMQHIQTSRQTTSLPMTDDQNSYADLIDDYHGVLLQERAVSAALFNPSFRLVGREKLECIKLPPKTPPKVPPKTGHRAQSTMISRSRRDKAVLRQPLLSQPPSFLPAELKSENHWLPGGDVTPRRTITRYDIRGRENDMYGWKTNDSRQCCISLRWSTSCCSLRDSFRQQSKCLQSTVGNLIHSNG</sequence>
<feature type="region of interest" description="Disordered" evidence="1">
    <location>
        <begin position="198"/>
        <end position="224"/>
    </location>
</feature>
<dbReference type="AlphaFoldDB" id="A0AAJ0CQ12"/>
<evidence type="ECO:0000256" key="1">
    <source>
        <dbReference type="SAM" id="MobiDB-lite"/>
    </source>
</evidence>
<comment type="caution">
    <text evidence="2">The sequence shown here is derived from an EMBL/GenBank/DDBJ whole genome shotgun (WGS) entry which is preliminary data.</text>
</comment>
<reference evidence="2" key="1">
    <citation type="submission" date="2023-06" db="EMBL/GenBank/DDBJ databases">
        <title>Conoideocrella luteorostrata (Hypocreales: Clavicipitaceae), a potential biocontrol fungus for elongate hemlock scale in United States Christmas tree production areas.</title>
        <authorList>
            <person name="Barrett H."/>
            <person name="Lovett B."/>
            <person name="Macias A.M."/>
            <person name="Stajich J.E."/>
            <person name="Kasson M.T."/>
        </authorList>
    </citation>
    <scope>NUCLEOTIDE SEQUENCE</scope>
    <source>
        <strain evidence="2">ARSEF 14590</strain>
    </source>
</reference>
<name>A0AAJ0CQ12_9HYPO</name>
<feature type="region of interest" description="Disordered" evidence="1">
    <location>
        <begin position="131"/>
        <end position="151"/>
    </location>
</feature>
<evidence type="ECO:0000313" key="3">
    <source>
        <dbReference type="Proteomes" id="UP001251528"/>
    </source>
</evidence>
<dbReference type="Proteomes" id="UP001251528">
    <property type="component" value="Unassembled WGS sequence"/>
</dbReference>
<organism evidence="2 3">
    <name type="scientific">Conoideocrella luteorostrata</name>
    <dbReference type="NCBI Taxonomy" id="1105319"/>
    <lineage>
        <taxon>Eukaryota</taxon>
        <taxon>Fungi</taxon>
        <taxon>Dikarya</taxon>
        <taxon>Ascomycota</taxon>
        <taxon>Pezizomycotina</taxon>
        <taxon>Sordariomycetes</taxon>
        <taxon>Hypocreomycetidae</taxon>
        <taxon>Hypocreales</taxon>
        <taxon>Clavicipitaceae</taxon>
        <taxon>Conoideocrella</taxon>
    </lineage>
</organism>
<protein>
    <submittedName>
        <fullName evidence="2">Uncharacterized protein</fullName>
    </submittedName>
</protein>
<evidence type="ECO:0000313" key="2">
    <source>
        <dbReference type="EMBL" id="KAK2600112.1"/>
    </source>
</evidence>
<dbReference type="EMBL" id="JASWJB010000082">
    <property type="protein sequence ID" value="KAK2600112.1"/>
    <property type="molecule type" value="Genomic_DNA"/>
</dbReference>
<accession>A0AAJ0CQ12</accession>
<gene>
    <name evidence="2" type="ORF">QQS21_005127</name>
</gene>
<keyword evidence="3" id="KW-1185">Reference proteome</keyword>
<proteinExistence type="predicted"/>